<reference evidence="2 3" key="1">
    <citation type="submission" date="2020-06" db="EMBL/GenBank/DDBJ databases">
        <authorList>
            <person name="Li R."/>
            <person name="Bekaert M."/>
        </authorList>
    </citation>
    <scope>NUCLEOTIDE SEQUENCE [LARGE SCALE GENOMIC DNA]</scope>
    <source>
        <strain evidence="3">wild</strain>
    </source>
</reference>
<keyword evidence="1" id="KW-0812">Transmembrane</keyword>
<sequence length="255" mass="28913">MTTEHTEEISTVSQQQTSLIISSAESDTTEAFPSFATIDNPARTTQSTIGIINTEVIIYLSCGVSFFLILGCSMICFYGGKTYQKARINQNVGINQIIDLNNREVDVDSDAEISLNISTERGSGYGYAEIDELEMSEFILIPLEQLHLVHDDSSSDSSDGIRLPSDGYLNPYQSLLPSLQQSGNDQDDSDKYSHLDEENRAYTNLYQSLRYNRPHDLRQYASCTSVQYFKVLDEPIRNETDLNIKEYSKRHRKTW</sequence>
<accession>A0A6J8BRG7</accession>
<organism evidence="2 3">
    <name type="scientific">Mytilus coruscus</name>
    <name type="common">Sea mussel</name>
    <dbReference type="NCBI Taxonomy" id="42192"/>
    <lineage>
        <taxon>Eukaryota</taxon>
        <taxon>Metazoa</taxon>
        <taxon>Spiralia</taxon>
        <taxon>Lophotrochozoa</taxon>
        <taxon>Mollusca</taxon>
        <taxon>Bivalvia</taxon>
        <taxon>Autobranchia</taxon>
        <taxon>Pteriomorphia</taxon>
        <taxon>Mytilida</taxon>
        <taxon>Mytiloidea</taxon>
        <taxon>Mytilidae</taxon>
        <taxon>Mytilinae</taxon>
        <taxon>Mytilus</taxon>
    </lineage>
</organism>
<feature type="transmembrane region" description="Helical" evidence="1">
    <location>
        <begin position="56"/>
        <end position="78"/>
    </location>
</feature>
<dbReference type="Proteomes" id="UP000507470">
    <property type="component" value="Unassembled WGS sequence"/>
</dbReference>
<name>A0A6J8BRG7_MYTCO</name>
<proteinExistence type="predicted"/>
<protein>
    <submittedName>
        <fullName evidence="2">Uncharacterized protein</fullName>
    </submittedName>
</protein>
<evidence type="ECO:0000256" key="1">
    <source>
        <dbReference type="SAM" id="Phobius"/>
    </source>
</evidence>
<evidence type="ECO:0000313" key="2">
    <source>
        <dbReference type="EMBL" id="CAC5386555.1"/>
    </source>
</evidence>
<dbReference type="OrthoDB" id="6103977at2759"/>
<dbReference type="AlphaFoldDB" id="A0A6J8BRG7"/>
<dbReference type="EMBL" id="CACVKT020003885">
    <property type="protein sequence ID" value="CAC5386555.1"/>
    <property type="molecule type" value="Genomic_DNA"/>
</dbReference>
<keyword evidence="1" id="KW-0472">Membrane</keyword>
<evidence type="ECO:0000313" key="3">
    <source>
        <dbReference type="Proteomes" id="UP000507470"/>
    </source>
</evidence>
<keyword evidence="1" id="KW-1133">Transmembrane helix</keyword>
<keyword evidence="3" id="KW-1185">Reference proteome</keyword>
<gene>
    <name evidence="2" type="ORF">MCOR_21976</name>
</gene>